<evidence type="ECO:0000256" key="8">
    <source>
        <dbReference type="ARBA" id="ARBA00051245"/>
    </source>
</evidence>
<evidence type="ECO:0000256" key="3">
    <source>
        <dbReference type="ARBA" id="ARBA00022679"/>
    </source>
</evidence>
<dbReference type="SUPFAM" id="SSF52540">
    <property type="entry name" value="P-loop containing nucleoside triphosphate hydrolases"/>
    <property type="match status" value="1"/>
</dbReference>
<name>A0A7X0VGJ3_9BACL</name>
<dbReference type="EC" id="2.7.10.2" evidence="2"/>
<dbReference type="Proteomes" id="UP000547209">
    <property type="component" value="Unassembled WGS sequence"/>
</dbReference>
<evidence type="ECO:0000256" key="2">
    <source>
        <dbReference type="ARBA" id="ARBA00011903"/>
    </source>
</evidence>
<dbReference type="Pfam" id="PF13614">
    <property type="entry name" value="AAA_31"/>
    <property type="match status" value="1"/>
</dbReference>
<keyword evidence="11" id="KW-1185">Reference proteome</keyword>
<evidence type="ECO:0000259" key="9">
    <source>
        <dbReference type="Pfam" id="PF13614"/>
    </source>
</evidence>
<dbReference type="AlphaFoldDB" id="A0A7X0VGJ3"/>
<evidence type="ECO:0000313" key="11">
    <source>
        <dbReference type="Proteomes" id="UP000547209"/>
    </source>
</evidence>
<evidence type="ECO:0000256" key="4">
    <source>
        <dbReference type="ARBA" id="ARBA00022741"/>
    </source>
</evidence>
<gene>
    <name evidence="10" type="ORF">H7C19_13620</name>
</gene>
<dbReference type="InterPro" id="IPR025669">
    <property type="entry name" value="AAA_dom"/>
</dbReference>
<feature type="domain" description="AAA" evidence="9">
    <location>
        <begin position="44"/>
        <end position="180"/>
    </location>
</feature>
<evidence type="ECO:0000256" key="5">
    <source>
        <dbReference type="ARBA" id="ARBA00022777"/>
    </source>
</evidence>
<evidence type="ECO:0000313" key="10">
    <source>
        <dbReference type="EMBL" id="MBB6671724.1"/>
    </source>
</evidence>
<dbReference type="EMBL" id="JACJVP010000023">
    <property type="protein sequence ID" value="MBB6671724.1"/>
    <property type="molecule type" value="Genomic_DNA"/>
</dbReference>
<dbReference type="GO" id="GO:0005524">
    <property type="term" value="F:ATP binding"/>
    <property type="evidence" value="ECO:0007669"/>
    <property type="project" value="UniProtKB-KW"/>
</dbReference>
<evidence type="ECO:0000256" key="1">
    <source>
        <dbReference type="ARBA" id="ARBA00007316"/>
    </source>
</evidence>
<dbReference type="RefSeq" id="WP_185143196.1">
    <property type="nucleotide sequence ID" value="NZ_JACJVP010000023.1"/>
</dbReference>
<dbReference type="PANTHER" id="PTHR32309:SF13">
    <property type="entry name" value="FERRIC ENTEROBACTIN TRANSPORT PROTEIN FEPE"/>
    <property type="match status" value="1"/>
</dbReference>
<protein>
    <recommendedName>
        <fullName evidence="2">non-specific protein-tyrosine kinase</fullName>
        <ecNumber evidence="2">2.7.10.2</ecNumber>
    </recommendedName>
</protein>
<dbReference type="GO" id="GO:0004715">
    <property type="term" value="F:non-membrane spanning protein tyrosine kinase activity"/>
    <property type="evidence" value="ECO:0007669"/>
    <property type="project" value="UniProtKB-EC"/>
</dbReference>
<keyword evidence="7" id="KW-0829">Tyrosine-protein kinase</keyword>
<dbReference type="GO" id="GO:0005886">
    <property type="term" value="C:plasma membrane"/>
    <property type="evidence" value="ECO:0007669"/>
    <property type="project" value="TreeGrafter"/>
</dbReference>
<accession>A0A7X0VGJ3</accession>
<comment type="catalytic activity">
    <reaction evidence="8">
        <text>L-tyrosyl-[protein] + ATP = O-phospho-L-tyrosyl-[protein] + ADP + H(+)</text>
        <dbReference type="Rhea" id="RHEA:10596"/>
        <dbReference type="Rhea" id="RHEA-COMP:10136"/>
        <dbReference type="Rhea" id="RHEA-COMP:20101"/>
        <dbReference type="ChEBI" id="CHEBI:15378"/>
        <dbReference type="ChEBI" id="CHEBI:30616"/>
        <dbReference type="ChEBI" id="CHEBI:46858"/>
        <dbReference type="ChEBI" id="CHEBI:61978"/>
        <dbReference type="ChEBI" id="CHEBI:456216"/>
        <dbReference type="EC" id="2.7.10.2"/>
    </reaction>
</comment>
<comment type="caution">
    <text evidence="10">The sequence shown here is derived from an EMBL/GenBank/DDBJ whole genome shotgun (WGS) entry which is preliminary data.</text>
</comment>
<keyword evidence="5 10" id="KW-0418">Kinase</keyword>
<dbReference type="Gene3D" id="3.40.50.300">
    <property type="entry name" value="P-loop containing nucleotide triphosphate hydrolases"/>
    <property type="match status" value="1"/>
</dbReference>
<evidence type="ECO:0000256" key="7">
    <source>
        <dbReference type="ARBA" id="ARBA00023137"/>
    </source>
</evidence>
<dbReference type="NCBIfam" id="TIGR01007">
    <property type="entry name" value="eps_fam"/>
    <property type="match status" value="1"/>
</dbReference>
<dbReference type="CDD" id="cd05387">
    <property type="entry name" value="BY-kinase"/>
    <property type="match status" value="1"/>
</dbReference>
<dbReference type="PANTHER" id="PTHR32309">
    <property type="entry name" value="TYROSINE-PROTEIN KINASE"/>
    <property type="match status" value="1"/>
</dbReference>
<sequence>MTINVSTLTAKRSLITHLLPYSQVADQFRTLRNLVESAPGGRAKVIAVTSAEPQAGKTTTAVNLAIACAQGGRAALLIDGSLRRPALQDIFSEPNHLGLSSVLQRAASLTEAIRDVGIPNLSVLTSGPPLAKYSDPLESERMTELLAQAKARFDIVIVDTPALLAATDATTLAAKSDGILWVVHGPSSKRASELEAKKLVERMSVKVIGCVLNDAKPARKRPGRRYAPSRG</sequence>
<keyword evidence="6" id="KW-0067">ATP-binding</keyword>
<dbReference type="InterPro" id="IPR005702">
    <property type="entry name" value="Wzc-like_C"/>
</dbReference>
<dbReference type="InterPro" id="IPR027417">
    <property type="entry name" value="P-loop_NTPase"/>
</dbReference>
<keyword evidence="4" id="KW-0547">Nucleotide-binding</keyword>
<proteinExistence type="inferred from homology"/>
<reference evidence="10 11" key="1">
    <citation type="submission" date="2020-08" db="EMBL/GenBank/DDBJ databases">
        <title>Cohnella phylogeny.</title>
        <authorList>
            <person name="Dunlap C."/>
        </authorList>
    </citation>
    <scope>NUCLEOTIDE SEQUENCE [LARGE SCALE GENOMIC DNA]</scope>
    <source>
        <strain evidence="10 11">DSM 28246</strain>
    </source>
</reference>
<dbReference type="InterPro" id="IPR050445">
    <property type="entry name" value="Bact_polysacc_biosynth/exp"/>
</dbReference>
<keyword evidence="3" id="KW-0808">Transferase</keyword>
<evidence type="ECO:0000256" key="6">
    <source>
        <dbReference type="ARBA" id="ARBA00022840"/>
    </source>
</evidence>
<organism evidence="10 11">
    <name type="scientific">Cohnella nanjingensis</name>
    <dbReference type="NCBI Taxonomy" id="1387779"/>
    <lineage>
        <taxon>Bacteria</taxon>
        <taxon>Bacillati</taxon>
        <taxon>Bacillota</taxon>
        <taxon>Bacilli</taxon>
        <taxon>Bacillales</taxon>
        <taxon>Paenibacillaceae</taxon>
        <taxon>Cohnella</taxon>
    </lineage>
</organism>
<comment type="similarity">
    <text evidence="1">Belongs to the CpsD/CapB family.</text>
</comment>